<accession>A0A6B0UFK0</accession>
<feature type="region of interest" description="Disordered" evidence="1">
    <location>
        <begin position="78"/>
        <end position="98"/>
    </location>
</feature>
<organism evidence="2">
    <name type="scientific">Ixodes ricinus</name>
    <name type="common">Common tick</name>
    <name type="synonym">Acarus ricinus</name>
    <dbReference type="NCBI Taxonomy" id="34613"/>
    <lineage>
        <taxon>Eukaryota</taxon>
        <taxon>Metazoa</taxon>
        <taxon>Ecdysozoa</taxon>
        <taxon>Arthropoda</taxon>
        <taxon>Chelicerata</taxon>
        <taxon>Arachnida</taxon>
        <taxon>Acari</taxon>
        <taxon>Parasitiformes</taxon>
        <taxon>Ixodida</taxon>
        <taxon>Ixodoidea</taxon>
        <taxon>Ixodidae</taxon>
        <taxon>Ixodinae</taxon>
        <taxon>Ixodes</taxon>
    </lineage>
</organism>
<protein>
    <submittedName>
        <fullName evidence="2">Uncharacterized protein</fullName>
    </submittedName>
</protein>
<proteinExistence type="predicted"/>
<sequence>MCLSAATLCSRAAAWPGTSWGLARTRPSASATASSSADRSTSGASTNVALDPTPKVTPWAERRIGPAACTCTLPCRSGRGKGAWGTTSARTSLPRPET</sequence>
<dbReference type="AlphaFoldDB" id="A0A6B0UFK0"/>
<feature type="region of interest" description="Disordered" evidence="1">
    <location>
        <begin position="20"/>
        <end position="58"/>
    </location>
</feature>
<name>A0A6B0UFK0_IXORI</name>
<reference evidence="2" key="1">
    <citation type="submission" date="2019-12" db="EMBL/GenBank/DDBJ databases">
        <title>An insight into the sialome of adult female Ixodes ricinus ticks feeding for 6 days.</title>
        <authorList>
            <person name="Perner J."/>
            <person name="Ribeiro J.M.C."/>
        </authorList>
    </citation>
    <scope>NUCLEOTIDE SEQUENCE</scope>
    <source>
        <strain evidence="2">Semi-engorged</strain>
        <tissue evidence="2">Salivary glands</tissue>
    </source>
</reference>
<evidence type="ECO:0000256" key="1">
    <source>
        <dbReference type="SAM" id="MobiDB-lite"/>
    </source>
</evidence>
<evidence type="ECO:0000313" key="2">
    <source>
        <dbReference type="EMBL" id="MXU87765.1"/>
    </source>
</evidence>
<dbReference type="EMBL" id="GIFC01005682">
    <property type="protein sequence ID" value="MXU87765.1"/>
    <property type="molecule type" value="Transcribed_RNA"/>
</dbReference>
<feature type="compositionally biased region" description="Low complexity" evidence="1">
    <location>
        <begin position="23"/>
        <end position="46"/>
    </location>
</feature>